<gene>
    <name evidence="2" type="ORF">EVAR_43170_1</name>
</gene>
<keyword evidence="3" id="KW-1185">Reference proteome</keyword>
<feature type="region of interest" description="Disordered" evidence="1">
    <location>
        <begin position="155"/>
        <end position="204"/>
    </location>
</feature>
<evidence type="ECO:0000256" key="1">
    <source>
        <dbReference type="SAM" id="MobiDB-lite"/>
    </source>
</evidence>
<dbReference type="STRING" id="151549.A0A4C1XMU9"/>
<accession>A0A4C1XMU9</accession>
<dbReference type="EMBL" id="BGZK01000896">
    <property type="protein sequence ID" value="GBP64393.1"/>
    <property type="molecule type" value="Genomic_DNA"/>
</dbReference>
<feature type="compositionally biased region" description="Basic and acidic residues" evidence="1">
    <location>
        <begin position="180"/>
        <end position="196"/>
    </location>
</feature>
<evidence type="ECO:0000313" key="3">
    <source>
        <dbReference type="Proteomes" id="UP000299102"/>
    </source>
</evidence>
<reference evidence="2 3" key="1">
    <citation type="journal article" date="2019" name="Commun. Biol.">
        <title>The bagworm genome reveals a unique fibroin gene that provides high tensile strength.</title>
        <authorList>
            <person name="Kono N."/>
            <person name="Nakamura H."/>
            <person name="Ohtoshi R."/>
            <person name="Tomita M."/>
            <person name="Numata K."/>
            <person name="Arakawa K."/>
        </authorList>
    </citation>
    <scope>NUCLEOTIDE SEQUENCE [LARGE SCALE GENOMIC DNA]</scope>
</reference>
<evidence type="ECO:0000313" key="2">
    <source>
        <dbReference type="EMBL" id="GBP64393.1"/>
    </source>
</evidence>
<dbReference type="AlphaFoldDB" id="A0A4C1XMU9"/>
<comment type="caution">
    <text evidence="2">The sequence shown here is derived from an EMBL/GenBank/DDBJ whole genome shotgun (WGS) entry which is preliminary data.</text>
</comment>
<organism evidence="2 3">
    <name type="scientific">Eumeta variegata</name>
    <name type="common">Bagworm moth</name>
    <name type="synonym">Eumeta japonica</name>
    <dbReference type="NCBI Taxonomy" id="151549"/>
    <lineage>
        <taxon>Eukaryota</taxon>
        <taxon>Metazoa</taxon>
        <taxon>Ecdysozoa</taxon>
        <taxon>Arthropoda</taxon>
        <taxon>Hexapoda</taxon>
        <taxon>Insecta</taxon>
        <taxon>Pterygota</taxon>
        <taxon>Neoptera</taxon>
        <taxon>Endopterygota</taxon>
        <taxon>Lepidoptera</taxon>
        <taxon>Glossata</taxon>
        <taxon>Ditrysia</taxon>
        <taxon>Tineoidea</taxon>
        <taxon>Psychidae</taxon>
        <taxon>Oiketicinae</taxon>
        <taxon>Eumeta</taxon>
    </lineage>
</organism>
<feature type="region of interest" description="Disordered" evidence="1">
    <location>
        <begin position="33"/>
        <end position="57"/>
    </location>
</feature>
<dbReference type="Proteomes" id="UP000299102">
    <property type="component" value="Unassembled WGS sequence"/>
</dbReference>
<proteinExistence type="predicted"/>
<name>A0A4C1XMU9_EUMVA</name>
<dbReference type="OrthoDB" id="6342974at2759"/>
<sequence>MDVSEARQICKDSLCLSFWEAGMALALLSPSATEPAADAPSAGGGDATTTEDPPEGYYAFVESPNATPPRVRPPPYRQSTLECGERAGAAAGPKVSAANLCGDLNRGLIPRNPMGQNPGGEPYPFELIRNHTLKFLSRTLPVLRADDTLPRVAHLQGEQPSSGNVRKRRSSPDTPVADLPQEHRSADGVDVPRESSKFCANGGV</sequence>
<protein>
    <submittedName>
        <fullName evidence="2">Uncharacterized protein</fullName>
    </submittedName>
</protein>